<dbReference type="Gene3D" id="1.10.287.380">
    <property type="entry name" value="Valyl-tRNA synthetase, C-terminal domain"/>
    <property type="match status" value="1"/>
</dbReference>
<dbReference type="GeneID" id="86940634"/>
<dbReference type="PROSITE" id="PS00211">
    <property type="entry name" value="ABC_TRANSPORTER_1"/>
    <property type="match status" value="1"/>
</dbReference>
<evidence type="ECO:0000259" key="6">
    <source>
        <dbReference type="PROSITE" id="PS50893"/>
    </source>
</evidence>
<evidence type="ECO:0000256" key="1">
    <source>
        <dbReference type="ARBA" id="ARBA00022737"/>
    </source>
</evidence>
<evidence type="ECO:0000313" key="7">
    <source>
        <dbReference type="EMBL" id="EHO17266.1"/>
    </source>
</evidence>
<dbReference type="PROSITE" id="PS50893">
    <property type="entry name" value="ABC_TRANSPORTER_2"/>
    <property type="match status" value="2"/>
</dbReference>
<dbReference type="GO" id="GO:0003677">
    <property type="term" value="F:DNA binding"/>
    <property type="evidence" value="ECO:0007669"/>
    <property type="project" value="InterPro"/>
</dbReference>
<reference evidence="7 8" key="1">
    <citation type="submission" date="2011-10" db="EMBL/GenBank/DDBJ databases">
        <title>The Genome Sequence of Lachnospiraceae bacterium ACC2.</title>
        <authorList>
            <consortium name="The Broad Institute Genome Sequencing Platform"/>
            <person name="Earl A."/>
            <person name="Ward D."/>
            <person name="Feldgarden M."/>
            <person name="Gevers D."/>
            <person name="Sizova M."/>
            <person name="Hazen A."/>
            <person name="Epstein S."/>
            <person name="Young S.K."/>
            <person name="Zeng Q."/>
            <person name="Gargeya S."/>
            <person name="Fitzgerald M."/>
            <person name="Haas B."/>
            <person name="Abouelleil A."/>
            <person name="Alvarado L."/>
            <person name="Arachchi H.M."/>
            <person name="Berlin A."/>
            <person name="Brown A."/>
            <person name="Chapman S.B."/>
            <person name="Chen Z."/>
            <person name="Dunbar C."/>
            <person name="Freedman E."/>
            <person name="Gearin G."/>
            <person name="Goldberg J."/>
            <person name="Griggs A."/>
            <person name="Gujja S."/>
            <person name="Heiman D."/>
            <person name="Howarth C."/>
            <person name="Larson L."/>
            <person name="Lui A."/>
            <person name="MacDonald P.J.P."/>
            <person name="Montmayeur A."/>
            <person name="Murphy C."/>
            <person name="Neiman D."/>
            <person name="Pearson M."/>
            <person name="Priest M."/>
            <person name="Roberts A."/>
            <person name="Saif S."/>
            <person name="Shea T."/>
            <person name="Shenoy N."/>
            <person name="Sisk P."/>
            <person name="Stolte C."/>
            <person name="Sykes S."/>
            <person name="Wortman J."/>
            <person name="Nusbaum C."/>
            <person name="Birren B."/>
        </authorList>
    </citation>
    <scope>NUCLEOTIDE SEQUENCE [LARGE SCALE GENOMIC DNA]</scope>
    <source>
        <strain evidence="7 8">ACC2</strain>
    </source>
</reference>
<feature type="compositionally biased region" description="Polar residues" evidence="5">
    <location>
        <begin position="502"/>
        <end position="511"/>
    </location>
</feature>
<feature type="region of interest" description="Disordered" evidence="5">
    <location>
        <begin position="497"/>
        <end position="533"/>
    </location>
</feature>
<dbReference type="Gene3D" id="3.40.50.300">
    <property type="entry name" value="P-loop containing nucleotide triphosphate hydrolases"/>
    <property type="match status" value="2"/>
</dbReference>
<keyword evidence="3" id="KW-0067">ATP-binding</keyword>
<dbReference type="CDD" id="cd03221">
    <property type="entry name" value="ABCF_EF-3"/>
    <property type="match status" value="2"/>
</dbReference>
<evidence type="ECO:0000256" key="5">
    <source>
        <dbReference type="SAM" id="MobiDB-lite"/>
    </source>
</evidence>
<name>A0AA36Y5H3_9FIRM</name>
<keyword evidence="2" id="KW-0547">Nucleotide-binding</keyword>
<evidence type="ECO:0000256" key="4">
    <source>
        <dbReference type="SAM" id="Coils"/>
    </source>
</evidence>
<gene>
    <name evidence="7" type="ORF">HMPREF9623_00865</name>
</gene>
<dbReference type="InterPro" id="IPR051309">
    <property type="entry name" value="ABCF_ATPase"/>
</dbReference>
<dbReference type="PANTHER" id="PTHR42855">
    <property type="entry name" value="ABC TRANSPORTER ATP-BINDING SUBUNIT"/>
    <property type="match status" value="1"/>
</dbReference>
<dbReference type="InterPro" id="IPR037118">
    <property type="entry name" value="Val-tRNA_synth_C_sf"/>
</dbReference>
<dbReference type="InterPro" id="IPR027417">
    <property type="entry name" value="P-loop_NTPase"/>
</dbReference>
<dbReference type="SMART" id="SM00382">
    <property type="entry name" value="AAA"/>
    <property type="match status" value="2"/>
</dbReference>
<organism evidence="7 8">
    <name type="scientific">Stomatobaculum longum</name>
    <dbReference type="NCBI Taxonomy" id="796942"/>
    <lineage>
        <taxon>Bacteria</taxon>
        <taxon>Bacillati</taxon>
        <taxon>Bacillota</taxon>
        <taxon>Clostridia</taxon>
        <taxon>Lachnospirales</taxon>
        <taxon>Lachnospiraceae</taxon>
        <taxon>Stomatobaculum</taxon>
    </lineage>
</organism>
<dbReference type="FunFam" id="3.40.50.300:FF:000309">
    <property type="entry name" value="ABC transporter ATP-binding protein"/>
    <property type="match status" value="1"/>
</dbReference>
<keyword evidence="4" id="KW-0175">Coiled coil</keyword>
<dbReference type="GO" id="GO:0005524">
    <property type="term" value="F:ATP binding"/>
    <property type="evidence" value="ECO:0007669"/>
    <property type="project" value="UniProtKB-KW"/>
</dbReference>
<dbReference type="AlphaFoldDB" id="A0AA36Y5H3"/>
<dbReference type="Proteomes" id="UP000018466">
    <property type="component" value="Unassembled WGS sequence"/>
</dbReference>
<dbReference type="GO" id="GO:0016887">
    <property type="term" value="F:ATP hydrolysis activity"/>
    <property type="evidence" value="ECO:0007669"/>
    <property type="project" value="InterPro"/>
</dbReference>
<evidence type="ECO:0000313" key="8">
    <source>
        <dbReference type="Proteomes" id="UP000018466"/>
    </source>
</evidence>
<dbReference type="InterPro" id="IPR032524">
    <property type="entry name" value="ABC_tran_C"/>
</dbReference>
<dbReference type="InterPro" id="IPR003593">
    <property type="entry name" value="AAA+_ATPase"/>
</dbReference>
<dbReference type="Pfam" id="PF00005">
    <property type="entry name" value="ABC_tran"/>
    <property type="match status" value="2"/>
</dbReference>
<protein>
    <recommendedName>
        <fullName evidence="6">ABC transporter domain-containing protein</fullName>
    </recommendedName>
</protein>
<proteinExistence type="predicted"/>
<sequence>MNTIVSIEHLEKVYTARKLFDDTACYIGEGEKLALIGVNGTGKSTLLRILAGEESPDGGELIVRKGIEIRFLSQNPQFLAAETALAACLRMAGGEMSGEDTTAAAKKLLAALGVGDAEAICDTMSGGEKKRVALAGVLLHPADLLILDEPTNHLDGETAEWLENYLKNFRGALLMITHDRYFLDSVCTRILELDRGKLYSYDTNYEGFLALKAERLDIQQANERTRQSILRKELAWMQRGARARGTKSKERIARYEKLSALSGPEEEAALQFASAYSRLGKTTLAFHDVSKAYDGKYLFRDFSYQFQKNDRLGIIGRNGAGKSTLLKLITGLEKPDSGEIEIGQTVKIGYFSQENEALSGELTVIESIKEIAEFVPSPEGPISAAKMLERFLFPSSQHYMKVEKLSGGEKRRLYLLKVLMGAPNLLILDEPTNDLDIRTMTVLEDYLDSFAGIVIAVSHDRYFLDRTMHRILALEDGVISQYEGGYTDYQVEKLRREAASGESGSAGTDSGVSAEKEASKQRAEETRRQRARRMTYQEKQDFLHIEDEIAALEARIAEIEAEYTASASDFQRLTALDAEREEVEAKLLERMERWEFLTELQAEIESEKETKA</sequence>
<accession>A0AA36Y5H3</accession>
<feature type="domain" description="ABC transporter" evidence="6">
    <location>
        <begin position="5"/>
        <end position="220"/>
    </location>
</feature>
<dbReference type="RefSeq" id="WP_009532698.1">
    <property type="nucleotide sequence ID" value="NZ_JH590862.1"/>
</dbReference>
<evidence type="ECO:0000256" key="3">
    <source>
        <dbReference type="ARBA" id="ARBA00022840"/>
    </source>
</evidence>
<dbReference type="InterPro" id="IPR003439">
    <property type="entry name" value="ABC_transporter-like_ATP-bd"/>
</dbReference>
<feature type="compositionally biased region" description="Basic and acidic residues" evidence="5">
    <location>
        <begin position="514"/>
        <end position="528"/>
    </location>
</feature>
<dbReference type="Pfam" id="PF12848">
    <property type="entry name" value="ABC_tran_Xtn"/>
    <property type="match status" value="1"/>
</dbReference>
<dbReference type="InterPro" id="IPR032781">
    <property type="entry name" value="ABC_tran_Xtn"/>
</dbReference>
<dbReference type="FunFam" id="3.40.50.300:FF:000011">
    <property type="entry name" value="Putative ABC transporter ATP-binding component"/>
    <property type="match status" value="1"/>
</dbReference>
<keyword evidence="8" id="KW-1185">Reference proteome</keyword>
<evidence type="ECO:0000256" key="2">
    <source>
        <dbReference type="ARBA" id="ARBA00022741"/>
    </source>
</evidence>
<dbReference type="PANTHER" id="PTHR42855:SF1">
    <property type="entry name" value="ABC TRANSPORTER DOMAIN-CONTAINING PROTEIN"/>
    <property type="match status" value="1"/>
</dbReference>
<feature type="coiled-coil region" evidence="4">
    <location>
        <begin position="542"/>
        <end position="569"/>
    </location>
</feature>
<dbReference type="EMBL" id="AGEL01000006">
    <property type="protein sequence ID" value="EHO17266.1"/>
    <property type="molecule type" value="Genomic_DNA"/>
</dbReference>
<dbReference type="Pfam" id="PF16326">
    <property type="entry name" value="ABC_tran_CTD"/>
    <property type="match status" value="1"/>
</dbReference>
<dbReference type="InterPro" id="IPR017871">
    <property type="entry name" value="ABC_transporter-like_CS"/>
</dbReference>
<dbReference type="SUPFAM" id="SSF52540">
    <property type="entry name" value="P-loop containing nucleoside triphosphate hydrolases"/>
    <property type="match status" value="2"/>
</dbReference>
<comment type="caution">
    <text evidence="7">The sequence shown here is derived from an EMBL/GenBank/DDBJ whole genome shotgun (WGS) entry which is preliminary data.</text>
</comment>
<keyword evidence="1" id="KW-0677">Repeat</keyword>
<feature type="domain" description="ABC transporter" evidence="6">
    <location>
        <begin position="284"/>
        <end position="501"/>
    </location>
</feature>